<gene>
    <name evidence="5" type="ORF">JOE69_002650</name>
</gene>
<dbReference type="Pfam" id="PF13377">
    <property type="entry name" value="Peripla_BP_3"/>
    <property type="match status" value="1"/>
</dbReference>
<dbReference type="EMBL" id="JAVDQF010000001">
    <property type="protein sequence ID" value="MDR6270412.1"/>
    <property type="molecule type" value="Genomic_DNA"/>
</dbReference>
<dbReference type="PANTHER" id="PTHR30146:SF155">
    <property type="entry name" value="ALANINE RACEMASE"/>
    <property type="match status" value="1"/>
</dbReference>
<dbReference type="PROSITE" id="PS50932">
    <property type="entry name" value="HTH_LACI_2"/>
    <property type="match status" value="1"/>
</dbReference>
<dbReference type="InterPro" id="IPR046335">
    <property type="entry name" value="LacI/GalR-like_sensor"/>
</dbReference>
<protein>
    <submittedName>
        <fullName evidence="5">DNA-binding LacI/PurR family transcriptional regulator</fullName>
    </submittedName>
</protein>
<dbReference type="SMART" id="SM00354">
    <property type="entry name" value="HTH_LACI"/>
    <property type="match status" value="1"/>
</dbReference>
<evidence type="ECO:0000259" key="4">
    <source>
        <dbReference type="PROSITE" id="PS50932"/>
    </source>
</evidence>
<dbReference type="InterPro" id="IPR028082">
    <property type="entry name" value="Peripla_BP_I"/>
</dbReference>
<feature type="domain" description="HTH lacI-type" evidence="4">
    <location>
        <begin position="12"/>
        <end position="66"/>
    </location>
</feature>
<accession>A0ABU1JDA6</accession>
<evidence type="ECO:0000313" key="6">
    <source>
        <dbReference type="Proteomes" id="UP001185069"/>
    </source>
</evidence>
<comment type="caution">
    <text evidence="5">The sequence shown here is derived from an EMBL/GenBank/DDBJ whole genome shotgun (WGS) entry which is preliminary data.</text>
</comment>
<evidence type="ECO:0000256" key="2">
    <source>
        <dbReference type="ARBA" id="ARBA00023125"/>
    </source>
</evidence>
<evidence type="ECO:0000256" key="3">
    <source>
        <dbReference type="ARBA" id="ARBA00023163"/>
    </source>
</evidence>
<dbReference type="InterPro" id="IPR000843">
    <property type="entry name" value="HTH_LacI"/>
</dbReference>
<keyword evidence="3" id="KW-0804">Transcription</keyword>
<keyword evidence="2 5" id="KW-0238">DNA-binding</keyword>
<keyword evidence="1" id="KW-0805">Transcription regulation</keyword>
<sequence>MPKKSSSGAPRARIEDIAQRVGVSKGAVSFALNGKPGVSEATRQRVLAVAEELDWGPNSAARALSGAGTSVIGLVIARPAKTLGIEPFFAELTSGIQAALSERGFAVQMQIVENLEAEIEIYRRWWREHRVDGVILVDRRDVDPRIEVINSLGMPAVMVGGPGAPGEIPTAWADDWEAMTSIVDYLAALGHRRIAHVGGVPEFLHSKRRTEALDAARQRLGLDELLSVVTDFSDQQGASATRRLLAAAQRPTAIIFDNDVMALAGLSVAMEMNISVPAELSVVSFDDSLLTSLTHPAITALSRDTFDFGHRVARLLFESLQEPMPAGAARNLQLPTPVLQVRASTGAVPR</sequence>
<reference evidence="5 6" key="1">
    <citation type="submission" date="2023-07" db="EMBL/GenBank/DDBJ databases">
        <title>Sequencing the genomes of 1000 actinobacteria strains.</title>
        <authorList>
            <person name="Klenk H.-P."/>
        </authorList>
    </citation>
    <scope>NUCLEOTIDE SEQUENCE [LARGE SCALE GENOMIC DNA]</scope>
    <source>
        <strain evidence="5 6">DSM 14555</strain>
    </source>
</reference>
<evidence type="ECO:0000256" key="1">
    <source>
        <dbReference type="ARBA" id="ARBA00023015"/>
    </source>
</evidence>
<dbReference type="PANTHER" id="PTHR30146">
    <property type="entry name" value="LACI-RELATED TRANSCRIPTIONAL REPRESSOR"/>
    <property type="match status" value="1"/>
</dbReference>
<proteinExistence type="predicted"/>
<dbReference type="GO" id="GO:0003677">
    <property type="term" value="F:DNA binding"/>
    <property type="evidence" value="ECO:0007669"/>
    <property type="project" value="UniProtKB-KW"/>
</dbReference>
<dbReference type="RefSeq" id="WP_309799480.1">
    <property type="nucleotide sequence ID" value="NZ_BAAAHY010000007.1"/>
</dbReference>
<dbReference type="Gene3D" id="1.10.260.40">
    <property type="entry name" value="lambda repressor-like DNA-binding domains"/>
    <property type="match status" value="1"/>
</dbReference>
<dbReference type="SUPFAM" id="SSF53822">
    <property type="entry name" value="Periplasmic binding protein-like I"/>
    <property type="match status" value="1"/>
</dbReference>
<keyword evidence="6" id="KW-1185">Reference proteome</keyword>
<dbReference type="CDD" id="cd01392">
    <property type="entry name" value="HTH_LacI"/>
    <property type="match status" value="1"/>
</dbReference>
<dbReference type="InterPro" id="IPR010982">
    <property type="entry name" value="Lambda_DNA-bd_dom_sf"/>
</dbReference>
<organism evidence="5 6">
    <name type="scientific">Arthrobacter russicus</name>
    <dbReference type="NCBI Taxonomy" id="172040"/>
    <lineage>
        <taxon>Bacteria</taxon>
        <taxon>Bacillati</taxon>
        <taxon>Actinomycetota</taxon>
        <taxon>Actinomycetes</taxon>
        <taxon>Micrococcales</taxon>
        <taxon>Micrococcaceae</taxon>
        <taxon>Arthrobacter</taxon>
    </lineage>
</organism>
<dbReference type="SUPFAM" id="SSF47413">
    <property type="entry name" value="lambda repressor-like DNA-binding domains"/>
    <property type="match status" value="1"/>
</dbReference>
<dbReference type="Proteomes" id="UP001185069">
    <property type="component" value="Unassembled WGS sequence"/>
</dbReference>
<dbReference type="PROSITE" id="PS00356">
    <property type="entry name" value="HTH_LACI_1"/>
    <property type="match status" value="1"/>
</dbReference>
<name>A0ABU1JDA6_9MICC</name>
<evidence type="ECO:0000313" key="5">
    <source>
        <dbReference type="EMBL" id="MDR6270412.1"/>
    </source>
</evidence>
<dbReference type="Pfam" id="PF00356">
    <property type="entry name" value="LacI"/>
    <property type="match status" value="1"/>
</dbReference>
<dbReference type="CDD" id="cd06267">
    <property type="entry name" value="PBP1_LacI_sugar_binding-like"/>
    <property type="match status" value="1"/>
</dbReference>
<dbReference type="Gene3D" id="3.40.50.2300">
    <property type="match status" value="2"/>
</dbReference>